<dbReference type="Pfam" id="PF01379">
    <property type="entry name" value="Porphobil_deam"/>
    <property type="match status" value="1"/>
</dbReference>
<dbReference type="InterPro" id="IPR000860">
    <property type="entry name" value="HemC"/>
</dbReference>
<organism evidence="11 12">
    <name type="scientific">Rosistilla oblonga</name>
    <dbReference type="NCBI Taxonomy" id="2527990"/>
    <lineage>
        <taxon>Bacteria</taxon>
        <taxon>Pseudomonadati</taxon>
        <taxon>Planctomycetota</taxon>
        <taxon>Planctomycetia</taxon>
        <taxon>Pirellulales</taxon>
        <taxon>Pirellulaceae</taxon>
        <taxon>Rosistilla</taxon>
    </lineage>
</organism>
<keyword evidence="5 8" id="KW-0808">Transferase</keyword>
<comment type="miscellaneous">
    <text evidence="8">The porphobilinogen subunits are added to the dipyrromethane group.</text>
</comment>
<dbReference type="PROSITE" id="PS00533">
    <property type="entry name" value="PORPHOBILINOGEN_DEAM"/>
    <property type="match status" value="1"/>
</dbReference>
<sequence length="309" mass="33541">MTSETPRTIRLATRQSPLALWQANWVSDRLTEAGHQVELILLTTRGDVDQRPIDGASAVGMFTKGIQRSVLAEESDVAIHSLKDLPTAPTPGLTLIATPPRAPVRDCLISRGDKKLEELPPGAIVGTGSRRREAQLRHLRPDLEVRSIRGNVETRLEKLDSGEYDAIILAEAGLQRLEMHTRITEALPPEKMLPAPGQGSLGIEIRTDDGFCCTALSALNDPDTHASVTAERTLMLTLEGGCLAPIGTYGRIVSGQLHLDAVVVSRDGKQRLYTHGVAPPEEAMTLARQLAEELLQQGAAAIIQEQRDE</sequence>
<dbReference type="EMBL" id="CP036318">
    <property type="protein sequence ID" value="QDV57315.1"/>
    <property type="molecule type" value="Genomic_DNA"/>
</dbReference>
<evidence type="ECO:0000256" key="3">
    <source>
        <dbReference type="ARBA" id="ARBA00005638"/>
    </source>
</evidence>
<evidence type="ECO:0000256" key="6">
    <source>
        <dbReference type="ARBA" id="ARBA00023244"/>
    </source>
</evidence>
<dbReference type="AlphaFoldDB" id="A0A518IW94"/>
<keyword evidence="12" id="KW-1185">Reference proteome</keyword>
<evidence type="ECO:0000256" key="4">
    <source>
        <dbReference type="ARBA" id="ARBA00011245"/>
    </source>
</evidence>
<dbReference type="Gene3D" id="3.30.160.40">
    <property type="entry name" value="Porphobilinogen deaminase, C-terminal domain"/>
    <property type="match status" value="1"/>
</dbReference>
<evidence type="ECO:0000256" key="2">
    <source>
        <dbReference type="ARBA" id="ARBA00004735"/>
    </source>
</evidence>
<dbReference type="InterPro" id="IPR022418">
    <property type="entry name" value="Porphobilinogen_deaminase_C"/>
</dbReference>
<dbReference type="PANTHER" id="PTHR11557:SF0">
    <property type="entry name" value="PORPHOBILINOGEN DEAMINASE"/>
    <property type="match status" value="1"/>
</dbReference>
<dbReference type="NCBIfam" id="TIGR00212">
    <property type="entry name" value="hemC"/>
    <property type="match status" value="1"/>
</dbReference>
<evidence type="ECO:0000256" key="1">
    <source>
        <dbReference type="ARBA" id="ARBA00002869"/>
    </source>
</evidence>
<accession>A0A518IW94</accession>
<feature type="domain" description="Porphobilinogen deaminase N-terminal" evidence="9">
    <location>
        <begin position="9"/>
        <end position="209"/>
    </location>
</feature>
<feature type="modified residue" description="S-(dipyrrolylmethanemethyl)cysteine" evidence="8">
    <location>
        <position position="242"/>
    </location>
</feature>
<dbReference type="SUPFAM" id="SSF53850">
    <property type="entry name" value="Periplasmic binding protein-like II"/>
    <property type="match status" value="1"/>
</dbReference>
<evidence type="ECO:0000256" key="7">
    <source>
        <dbReference type="ARBA" id="ARBA00048169"/>
    </source>
</evidence>
<protein>
    <recommendedName>
        <fullName evidence="8">Porphobilinogen deaminase</fullName>
        <shortName evidence="8">PBG</shortName>
        <ecNumber evidence="8">2.5.1.61</ecNumber>
    </recommendedName>
    <alternativeName>
        <fullName evidence="8">Hydroxymethylbilane synthase</fullName>
        <shortName evidence="8">HMBS</shortName>
    </alternativeName>
    <alternativeName>
        <fullName evidence="8">Pre-uroporphyrinogen synthase</fullName>
    </alternativeName>
</protein>
<comment type="subunit">
    <text evidence="4 8">Monomer.</text>
</comment>
<comment type="cofactor">
    <cofactor evidence="8">
        <name>dipyrromethane</name>
        <dbReference type="ChEBI" id="CHEBI:60342"/>
    </cofactor>
    <text evidence="8">Binds 1 dipyrromethane group covalently.</text>
</comment>
<evidence type="ECO:0000259" key="10">
    <source>
        <dbReference type="Pfam" id="PF03900"/>
    </source>
</evidence>
<dbReference type="Proteomes" id="UP000316770">
    <property type="component" value="Chromosome"/>
</dbReference>
<dbReference type="FunFam" id="3.40.190.10:FF:000005">
    <property type="entry name" value="Porphobilinogen deaminase"/>
    <property type="match status" value="1"/>
</dbReference>
<comment type="function">
    <text evidence="1 8">Tetrapolymerization of the monopyrrole PBG into the hydroxymethylbilane pre-uroporphyrinogen in several discrete steps.</text>
</comment>
<comment type="pathway">
    <text evidence="2">Porphyrin-containing compound metabolism; protoporphyrin-IX biosynthesis; coproporphyrinogen-III from 5-aminolevulinate: step 2/4.</text>
</comment>
<dbReference type="SUPFAM" id="SSF54782">
    <property type="entry name" value="Porphobilinogen deaminase (hydroxymethylbilane synthase), C-terminal domain"/>
    <property type="match status" value="1"/>
</dbReference>
<evidence type="ECO:0000313" key="11">
    <source>
        <dbReference type="EMBL" id="QDV57315.1"/>
    </source>
</evidence>
<dbReference type="InterPro" id="IPR036803">
    <property type="entry name" value="Porphobilinogen_deaminase_C_sf"/>
</dbReference>
<name>A0A518IW94_9BACT</name>
<evidence type="ECO:0000313" key="12">
    <source>
        <dbReference type="Proteomes" id="UP000316770"/>
    </source>
</evidence>
<dbReference type="GO" id="GO:0005737">
    <property type="term" value="C:cytoplasm"/>
    <property type="evidence" value="ECO:0007669"/>
    <property type="project" value="UniProtKB-UniRule"/>
</dbReference>
<evidence type="ECO:0000256" key="5">
    <source>
        <dbReference type="ARBA" id="ARBA00022679"/>
    </source>
</evidence>
<dbReference type="PRINTS" id="PR00151">
    <property type="entry name" value="PORPHBDMNASE"/>
</dbReference>
<dbReference type="GO" id="GO:0004418">
    <property type="term" value="F:hydroxymethylbilane synthase activity"/>
    <property type="evidence" value="ECO:0007669"/>
    <property type="project" value="UniProtKB-UniRule"/>
</dbReference>
<comment type="catalytic activity">
    <reaction evidence="7 8">
        <text>4 porphobilinogen + H2O = hydroxymethylbilane + 4 NH4(+)</text>
        <dbReference type="Rhea" id="RHEA:13185"/>
        <dbReference type="ChEBI" id="CHEBI:15377"/>
        <dbReference type="ChEBI" id="CHEBI:28938"/>
        <dbReference type="ChEBI" id="CHEBI:57845"/>
        <dbReference type="ChEBI" id="CHEBI:58126"/>
        <dbReference type="EC" id="2.5.1.61"/>
    </reaction>
</comment>
<evidence type="ECO:0000256" key="8">
    <source>
        <dbReference type="HAMAP-Rule" id="MF_00260"/>
    </source>
</evidence>
<dbReference type="Gene3D" id="3.40.190.10">
    <property type="entry name" value="Periplasmic binding protein-like II"/>
    <property type="match status" value="2"/>
</dbReference>
<dbReference type="PANTHER" id="PTHR11557">
    <property type="entry name" value="PORPHOBILINOGEN DEAMINASE"/>
    <property type="match status" value="1"/>
</dbReference>
<keyword evidence="6 8" id="KW-0627">Porphyrin biosynthesis</keyword>
<dbReference type="Pfam" id="PF03900">
    <property type="entry name" value="Porphobil_deamC"/>
    <property type="match status" value="1"/>
</dbReference>
<dbReference type="InterPro" id="IPR022419">
    <property type="entry name" value="Porphobilin_deaminase_cofac_BS"/>
</dbReference>
<feature type="domain" description="Porphobilinogen deaminase C-terminal" evidence="10">
    <location>
        <begin position="227"/>
        <end position="296"/>
    </location>
</feature>
<comment type="similarity">
    <text evidence="3 8">Belongs to the HMBS family.</text>
</comment>
<dbReference type="EC" id="2.5.1.61" evidence="8"/>
<gene>
    <name evidence="8 11" type="primary">hemC</name>
    <name evidence="11" type="ORF">Mal33_33190</name>
</gene>
<dbReference type="PIRSF" id="PIRSF001438">
    <property type="entry name" value="4pyrrol_synth_OHMeBilane_synth"/>
    <property type="match status" value="1"/>
</dbReference>
<dbReference type="GO" id="GO:0006782">
    <property type="term" value="P:protoporphyrinogen IX biosynthetic process"/>
    <property type="evidence" value="ECO:0007669"/>
    <property type="project" value="UniProtKB-UniRule"/>
</dbReference>
<dbReference type="InterPro" id="IPR022417">
    <property type="entry name" value="Porphobilin_deaminase_N"/>
</dbReference>
<proteinExistence type="inferred from homology"/>
<dbReference type="HAMAP" id="MF_00260">
    <property type="entry name" value="Porphobil_deam"/>
    <property type="match status" value="1"/>
</dbReference>
<reference evidence="11 12" key="1">
    <citation type="submission" date="2019-02" db="EMBL/GenBank/DDBJ databases">
        <title>Deep-cultivation of Planctomycetes and their phenomic and genomic characterization uncovers novel biology.</title>
        <authorList>
            <person name="Wiegand S."/>
            <person name="Jogler M."/>
            <person name="Boedeker C."/>
            <person name="Pinto D."/>
            <person name="Vollmers J."/>
            <person name="Rivas-Marin E."/>
            <person name="Kohn T."/>
            <person name="Peeters S.H."/>
            <person name="Heuer A."/>
            <person name="Rast P."/>
            <person name="Oberbeckmann S."/>
            <person name="Bunk B."/>
            <person name="Jeske O."/>
            <person name="Meyerdierks A."/>
            <person name="Storesund J.E."/>
            <person name="Kallscheuer N."/>
            <person name="Luecker S."/>
            <person name="Lage O.M."/>
            <person name="Pohl T."/>
            <person name="Merkel B.J."/>
            <person name="Hornburger P."/>
            <person name="Mueller R.-W."/>
            <person name="Bruemmer F."/>
            <person name="Labrenz M."/>
            <person name="Spormann A.M."/>
            <person name="Op den Camp H."/>
            <person name="Overmann J."/>
            <person name="Amann R."/>
            <person name="Jetten M.S.M."/>
            <person name="Mascher T."/>
            <person name="Medema M.H."/>
            <person name="Devos D.P."/>
            <person name="Kaster A.-K."/>
            <person name="Ovreas L."/>
            <person name="Rohde M."/>
            <person name="Galperin M.Y."/>
            <person name="Jogler C."/>
        </authorList>
    </citation>
    <scope>NUCLEOTIDE SEQUENCE [LARGE SCALE GENOMIC DNA]</scope>
    <source>
        <strain evidence="11 12">Mal33</strain>
    </source>
</reference>
<dbReference type="RefSeq" id="WP_145286600.1">
    <property type="nucleotide sequence ID" value="NZ_CP036318.1"/>
</dbReference>
<evidence type="ECO:0000259" key="9">
    <source>
        <dbReference type="Pfam" id="PF01379"/>
    </source>
</evidence>